<protein>
    <submittedName>
        <fullName evidence="1">Uncharacterized protein</fullName>
    </submittedName>
</protein>
<comment type="caution">
    <text evidence="1">The sequence shown here is derived from an EMBL/GenBank/DDBJ whole genome shotgun (WGS) entry which is preliminary data.</text>
</comment>
<organism evidence="1 2">
    <name type="scientific">Lipomyces orientalis</name>
    <dbReference type="NCBI Taxonomy" id="1233043"/>
    <lineage>
        <taxon>Eukaryota</taxon>
        <taxon>Fungi</taxon>
        <taxon>Dikarya</taxon>
        <taxon>Ascomycota</taxon>
        <taxon>Saccharomycotina</taxon>
        <taxon>Lipomycetes</taxon>
        <taxon>Lipomycetales</taxon>
        <taxon>Lipomycetaceae</taxon>
        <taxon>Lipomyces</taxon>
    </lineage>
</organism>
<dbReference type="EMBL" id="MU970121">
    <property type="protein sequence ID" value="KAK9320642.1"/>
    <property type="molecule type" value="Genomic_DNA"/>
</dbReference>
<reference evidence="2" key="1">
    <citation type="journal article" date="2024" name="Front. Bioeng. Biotechnol.">
        <title>Genome-scale model development and genomic sequencing of the oleaginous clade Lipomyces.</title>
        <authorList>
            <person name="Czajka J.J."/>
            <person name="Han Y."/>
            <person name="Kim J."/>
            <person name="Mondo S.J."/>
            <person name="Hofstad B.A."/>
            <person name="Robles A."/>
            <person name="Haridas S."/>
            <person name="Riley R."/>
            <person name="LaButti K."/>
            <person name="Pangilinan J."/>
            <person name="Andreopoulos W."/>
            <person name="Lipzen A."/>
            <person name="Yan J."/>
            <person name="Wang M."/>
            <person name="Ng V."/>
            <person name="Grigoriev I.V."/>
            <person name="Spatafora J.W."/>
            <person name="Magnuson J.K."/>
            <person name="Baker S.E."/>
            <person name="Pomraning K.R."/>
        </authorList>
    </citation>
    <scope>NUCLEOTIDE SEQUENCE [LARGE SCALE GENOMIC DNA]</scope>
    <source>
        <strain evidence="2">CBS 10300</strain>
    </source>
</reference>
<name>A0ACC3THJ9_9ASCO</name>
<gene>
    <name evidence="1" type="ORF">V1517DRAFT_340570</name>
</gene>
<sequence length="575" mass="64170">MAYPGEQHRDHDADTNQFHQGRYGSWTDGEVAVLKTMLDRQLGPEYISSRPSPGGGTAYYLEGWKAINLANEVFGFNGWSSEIKSIHEDYVDVKETGKIDVGMSVVVRVTLKDGTFHEDIGFGHVENARNKYMALSKCKKEATTDATKRALRCFGNSVGNCLHDNTYRRHVLRMSVPTGRFDPSNLHRAPEIAAILEQQTRKPNIPRTAEQKVEAVAPSSMVRQEEKSVPRQRQDKTELPMARQNCDPKLSDVRHPTNISALATNDRYISREYDPANRKVSLDEMSFGSDLIEDYNEFDDCMIQSDDFDDFEIAAFDGEFVVRPAVSNGARNHTQQQQSQQYQYQSNPLQHPSNSNGILANSRRHSEEKGDSVTKTPEDLTTGTSAKPHSPTEQSKSSTLHSPAPTALQEADEDNPVGVIQAQAATNQLATPITEKSITFFSARVAEAVQNDEQLDDKALFDVSFQSPSIRKTVDQSVSRPIARSSLSPRVNYDNPRLNTNRMVGMPPSSVANSGRHLLSMGPNCSNSFKRSMTVMNEYEKRNMEPLRESSERVLNSSGNTADSSREDSSKRLKV</sequence>
<evidence type="ECO:0000313" key="1">
    <source>
        <dbReference type="EMBL" id="KAK9320642.1"/>
    </source>
</evidence>
<dbReference type="Proteomes" id="UP001489719">
    <property type="component" value="Unassembled WGS sequence"/>
</dbReference>
<accession>A0ACC3THJ9</accession>
<proteinExistence type="predicted"/>
<keyword evidence="2" id="KW-1185">Reference proteome</keyword>
<evidence type="ECO:0000313" key="2">
    <source>
        <dbReference type="Proteomes" id="UP001489719"/>
    </source>
</evidence>